<sequence>MALVSETALIGGFHPLHPEISELAAAVASPENMEDIRLAREALVSKSNEHALWDTAGIIAFFATITTVVDFAGHFSDELPKVLKKLAKVISSGRHLRATCRRVLCCQTA</sequence>
<keyword evidence="2" id="KW-1185">Reference proteome</keyword>
<evidence type="ECO:0000313" key="2">
    <source>
        <dbReference type="Proteomes" id="UP001642484"/>
    </source>
</evidence>
<dbReference type="EMBL" id="CAXAMN010001958">
    <property type="protein sequence ID" value="CAK8997062.1"/>
    <property type="molecule type" value="Genomic_DNA"/>
</dbReference>
<organism evidence="1 2">
    <name type="scientific">Durusdinium trenchii</name>
    <dbReference type="NCBI Taxonomy" id="1381693"/>
    <lineage>
        <taxon>Eukaryota</taxon>
        <taxon>Sar</taxon>
        <taxon>Alveolata</taxon>
        <taxon>Dinophyceae</taxon>
        <taxon>Suessiales</taxon>
        <taxon>Symbiodiniaceae</taxon>
        <taxon>Durusdinium</taxon>
    </lineage>
</organism>
<dbReference type="Proteomes" id="UP001642484">
    <property type="component" value="Unassembled WGS sequence"/>
</dbReference>
<gene>
    <name evidence="1" type="ORF">CCMP2556_LOCUS4705</name>
</gene>
<proteinExistence type="predicted"/>
<accession>A0ABP0I3B3</accession>
<reference evidence="1 2" key="1">
    <citation type="submission" date="2024-02" db="EMBL/GenBank/DDBJ databases">
        <authorList>
            <person name="Chen Y."/>
            <person name="Shah S."/>
            <person name="Dougan E. K."/>
            <person name="Thang M."/>
            <person name="Chan C."/>
        </authorList>
    </citation>
    <scope>NUCLEOTIDE SEQUENCE [LARGE SCALE GENOMIC DNA]</scope>
</reference>
<evidence type="ECO:0000313" key="1">
    <source>
        <dbReference type="EMBL" id="CAK8997062.1"/>
    </source>
</evidence>
<name>A0ABP0I3B3_9DINO</name>
<protein>
    <submittedName>
        <fullName evidence="1">Uncharacterized protein</fullName>
    </submittedName>
</protein>
<comment type="caution">
    <text evidence="1">The sequence shown here is derived from an EMBL/GenBank/DDBJ whole genome shotgun (WGS) entry which is preliminary data.</text>
</comment>